<dbReference type="KEGG" id="kbs:EPA93_28025"/>
<accession>A0A4P6JVC5</accession>
<evidence type="ECO:0000313" key="2">
    <source>
        <dbReference type="Proteomes" id="UP000290365"/>
    </source>
</evidence>
<evidence type="ECO:0000313" key="1">
    <source>
        <dbReference type="EMBL" id="QBD79618.1"/>
    </source>
</evidence>
<dbReference type="Proteomes" id="UP000290365">
    <property type="component" value="Chromosome"/>
</dbReference>
<proteinExistence type="predicted"/>
<dbReference type="AlphaFoldDB" id="A0A4P6JVC5"/>
<reference evidence="1 2" key="1">
    <citation type="submission" date="2019-01" db="EMBL/GenBank/DDBJ databases">
        <title>Ktedonosporobacter rubrisoli SCAWS-G2.</title>
        <authorList>
            <person name="Huang Y."/>
            <person name="Yan B."/>
        </authorList>
    </citation>
    <scope>NUCLEOTIDE SEQUENCE [LARGE SCALE GENOMIC DNA]</scope>
    <source>
        <strain evidence="1 2">SCAWS-G2</strain>
    </source>
</reference>
<keyword evidence="2" id="KW-1185">Reference proteome</keyword>
<gene>
    <name evidence="1" type="ORF">EPA93_28025</name>
</gene>
<protein>
    <submittedName>
        <fullName evidence="1">Uncharacterized protein</fullName>
    </submittedName>
</protein>
<dbReference type="EMBL" id="CP035758">
    <property type="protein sequence ID" value="QBD79618.1"/>
    <property type="molecule type" value="Genomic_DNA"/>
</dbReference>
<name>A0A4P6JVC5_KTERU</name>
<organism evidence="1 2">
    <name type="scientific">Ktedonosporobacter rubrisoli</name>
    <dbReference type="NCBI Taxonomy" id="2509675"/>
    <lineage>
        <taxon>Bacteria</taxon>
        <taxon>Bacillati</taxon>
        <taxon>Chloroflexota</taxon>
        <taxon>Ktedonobacteria</taxon>
        <taxon>Ktedonobacterales</taxon>
        <taxon>Ktedonosporobacteraceae</taxon>
        <taxon>Ktedonosporobacter</taxon>
    </lineage>
</organism>
<dbReference type="RefSeq" id="WP_129890684.1">
    <property type="nucleotide sequence ID" value="NZ_CP035758.1"/>
</dbReference>
<sequence length="77" mass="8606">MDEIYWSISWSIPLIPDPAMLPNQSIFSPTSPTWSLLDDPENILLPDVVHLFEVAQEASNVSLPETIQPIEPCFPAT</sequence>